<dbReference type="PROSITE" id="PS50830">
    <property type="entry name" value="TNASE_3"/>
    <property type="match status" value="1"/>
</dbReference>
<dbReference type="InterPro" id="IPR016071">
    <property type="entry name" value="Staphylococal_nuclease_OB-fold"/>
</dbReference>
<reference evidence="2 3" key="1">
    <citation type="submission" date="2016-11" db="EMBL/GenBank/DDBJ databases">
        <authorList>
            <person name="Jaros S."/>
            <person name="Januszkiewicz K."/>
            <person name="Wedrychowicz H."/>
        </authorList>
    </citation>
    <scope>NUCLEOTIDE SEQUENCE [LARGE SCALE GENOMIC DNA]</scope>
    <source>
        <strain evidence="2 3">GAS499</strain>
    </source>
</reference>
<evidence type="ECO:0000259" key="1">
    <source>
        <dbReference type="PROSITE" id="PS50830"/>
    </source>
</evidence>
<protein>
    <submittedName>
        <fullName evidence="2">Nuclease homologue</fullName>
    </submittedName>
</protein>
<organism evidence="2 3">
    <name type="scientific">Bradyrhizobium lablabi</name>
    <dbReference type="NCBI Taxonomy" id="722472"/>
    <lineage>
        <taxon>Bacteria</taxon>
        <taxon>Pseudomonadati</taxon>
        <taxon>Pseudomonadota</taxon>
        <taxon>Alphaproteobacteria</taxon>
        <taxon>Hyphomicrobiales</taxon>
        <taxon>Nitrobacteraceae</taxon>
        <taxon>Bradyrhizobium</taxon>
    </lineage>
</organism>
<evidence type="ECO:0000313" key="3">
    <source>
        <dbReference type="Proteomes" id="UP000189935"/>
    </source>
</evidence>
<dbReference type="SMART" id="SM00318">
    <property type="entry name" value="SNc"/>
    <property type="match status" value="1"/>
</dbReference>
<dbReference type="InterPro" id="IPR035451">
    <property type="entry name" value="Ada-like_dom_sf"/>
</dbReference>
<dbReference type="Gene3D" id="2.40.50.90">
    <property type="match status" value="1"/>
</dbReference>
<feature type="domain" description="TNase-like" evidence="1">
    <location>
        <begin position="36"/>
        <end position="156"/>
    </location>
</feature>
<dbReference type="OrthoDB" id="9805504at2"/>
<dbReference type="InterPro" id="IPR035437">
    <property type="entry name" value="SNase_OB-fold_sf"/>
</dbReference>
<dbReference type="AlphaFoldDB" id="A0A1M7DYH5"/>
<dbReference type="SUPFAM" id="SSF57884">
    <property type="entry name" value="Ada DNA repair protein, N-terminal domain (N-Ada 10)"/>
    <property type="match status" value="1"/>
</dbReference>
<dbReference type="SUPFAM" id="SSF50199">
    <property type="entry name" value="Staphylococcal nuclease"/>
    <property type="match status" value="1"/>
</dbReference>
<name>A0A1M7DYH5_9BRAD</name>
<evidence type="ECO:0000313" key="2">
    <source>
        <dbReference type="EMBL" id="SHL84545.1"/>
    </source>
</evidence>
<proteinExistence type="predicted"/>
<accession>A0A1M7DYH5</accession>
<sequence>MRSRASIQASSTSWMLFILVLLLFSPVQSFAAGAIVRDGATLQLADTTYRLDGIDAPELDQMCIDEHADPWACGVEARDQLSKLIGGRQVRCEDLGLATPYKKRHVGICTVEGETANLNQLLVRQGFALNFEPYARGRFREDEAGAKDDRRGLWKGCFVAPQEFRHGRKDGALLGASCRADKDREIRAALFPEEPAMPSGCSIKGKFAVRARFTGNVGVYHLQGCRSYPALTQPDRWFCSEDDAQAAGFRRAYNCRGRT</sequence>
<gene>
    <name evidence="2" type="ORF">SAMN05444159_6973</name>
</gene>
<dbReference type="Proteomes" id="UP000189935">
    <property type="component" value="Chromosome I"/>
</dbReference>
<dbReference type="Pfam" id="PF00565">
    <property type="entry name" value="SNase"/>
    <property type="match status" value="1"/>
</dbReference>
<dbReference type="EMBL" id="LT670844">
    <property type="protein sequence ID" value="SHL84545.1"/>
    <property type="molecule type" value="Genomic_DNA"/>
</dbReference>